<feature type="transmembrane region" description="Helical" evidence="7">
    <location>
        <begin position="97"/>
        <end position="118"/>
    </location>
</feature>
<evidence type="ECO:0000256" key="7">
    <source>
        <dbReference type="SAM" id="Phobius"/>
    </source>
</evidence>
<evidence type="ECO:0000256" key="4">
    <source>
        <dbReference type="ARBA" id="ARBA00022989"/>
    </source>
</evidence>
<feature type="transmembrane region" description="Helical" evidence="7">
    <location>
        <begin position="408"/>
        <end position="425"/>
    </location>
</feature>
<feature type="transmembrane region" description="Helical" evidence="7">
    <location>
        <begin position="65"/>
        <end position="85"/>
    </location>
</feature>
<comment type="similarity">
    <text evidence="2">Belongs to the major facilitator superfamily. Proton-dependent oligopeptide transporter (POT/PTR) (TC 2.A.17) family.</text>
</comment>
<organism evidence="8 9">
    <name type="scientific">Cuscuta europaea</name>
    <name type="common">European dodder</name>
    <dbReference type="NCBI Taxonomy" id="41803"/>
    <lineage>
        <taxon>Eukaryota</taxon>
        <taxon>Viridiplantae</taxon>
        <taxon>Streptophyta</taxon>
        <taxon>Embryophyta</taxon>
        <taxon>Tracheophyta</taxon>
        <taxon>Spermatophyta</taxon>
        <taxon>Magnoliopsida</taxon>
        <taxon>eudicotyledons</taxon>
        <taxon>Gunneridae</taxon>
        <taxon>Pentapetalae</taxon>
        <taxon>asterids</taxon>
        <taxon>lamiids</taxon>
        <taxon>Solanales</taxon>
        <taxon>Convolvulaceae</taxon>
        <taxon>Cuscuteae</taxon>
        <taxon>Cuscuta</taxon>
        <taxon>Cuscuta subgen. Cuscuta</taxon>
    </lineage>
</organism>
<evidence type="ECO:0000313" key="8">
    <source>
        <dbReference type="EMBL" id="CAH9076555.1"/>
    </source>
</evidence>
<feature type="transmembrane region" description="Helical" evidence="7">
    <location>
        <begin position="533"/>
        <end position="553"/>
    </location>
</feature>
<dbReference type="Pfam" id="PF00854">
    <property type="entry name" value="PTR2"/>
    <property type="match status" value="1"/>
</dbReference>
<feature type="transmembrane region" description="Helical" evidence="7">
    <location>
        <begin position="331"/>
        <end position="349"/>
    </location>
</feature>
<evidence type="ECO:0008006" key="10">
    <source>
        <dbReference type="Google" id="ProtNLM"/>
    </source>
</evidence>
<dbReference type="Proteomes" id="UP001152484">
    <property type="component" value="Unassembled WGS sequence"/>
</dbReference>
<dbReference type="SUPFAM" id="SSF103473">
    <property type="entry name" value="MFS general substrate transporter"/>
    <property type="match status" value="1"/>
</dbReference>
<comment type="subcellular location">
    <subcellularLocation>
        <location evidence="1">Membrane</location>
        <topology evidence="1">Multi-pass membrane protein</topology>
    </subcellularLocation>
</comment>
<keyword evidence="4 7" id="KW-1133">Transmembrane helix</keyword>
<feature type="transmembrane region" description="Helical" evidence="7">
    <location>
        <begin position="183"/>
        <end position="202"/>
    </location>
</feature>
<feature type="transmembrane region" description="Helical" evidence="7">
    <location>
        <begin position="214"/>
        <end position="234"/>
    </location>
</feature>
<dbReference type="InterPro" id="IPR000109">
    <property type="entry name" value="POT_fam"/>
</dbReference>
<evidence type="ECO:0000256" key="1">
    <source>
        <dbReference type="ARBA" id="ARBA00004141"/>
    </source>
</evidence>
<keyword evidence="9" id="KW-1185">Reference proteome</keyword>
<gene>
    <name evidence="8" type="ORF">CEURO_LOCUS5880</name>
</gene>
<dbReference type="AlphaFoldDB" id="A0A9P1E3P6"/>
<evidence type="ECO:0000256" key="6">
    <source>
        <dbReference type="ARBA" id="ARBA00044504"/>
    </source>
</evidence>
<proteinExistence type="inferred from homology"/>
<evidence type="ECO:0000256" key="5">
    <source>
        <dbReference type="ARBA" id="ARBA00023136"/>
    </source>
</evidence>
<protein>
    <recommendedName>
        <fullName evidence="10">Protein NRT1/ PTR FAMILY 1.2-like</fullName>
    </recommendedName>
</protein>
<accession>A0A9P1E3P6</accession>
<feature type="transmembrane region" description="Helical" evidence="7">
    <location>
        <begin position="490"/>
        <end position="513"/>
    </location>
</feature>
<comment type="caution">
    <text evidence="8">The sequence shown here is derived from an EMBL/GenBank/DDBJ whole genome shotgun (WGS) entry which is preliminary data.</text>
</comment>
<dbReference type="GO" id="GO:0022857">
    <property type="term" value="F:transmembrane transporter activity"/>
    <property type="evidence" value="ECO:0007669"/>
    <property type="project" value="InterPro"/>
</dbReference>
<comment type="similarity">
    <text evidence="6">Belongs to the major facilitator superfamily. Phosphate:H(+) symporter (TC 2.A.1.9) family.</text>
</comment>
<dbReference type="PANTHER" id="PTHR11654">
    <property type="entry name" value="OLIGOPEPTIDE TRANSPORTER-RELATED"/>
    <property type="match status" value="1"/>
</dbReference>
<dbReference type="Gene3D" id="1.20.1250.20">
    <property type="entry name" value="MFS general substrate transporter like domains"/>
    <property type="match status" value="1"/>
</dbReference>
<evidence type="ECO:0000256" key="3">
    <source>
        <dbReference type="ARBA" id="ARBA00022692"/>
    </source>
</evidence>
<feature type="transmembrane region" description="Helical" evidence="7">
    <location>
        <begin position="138"/>
        <end position="162"/>
    </location>
</feature>
<feature type="transmembrane region" description="Helical" evidence="7">
    <location>
        <begin position="369"/>
        <end position="387"/>
    </location>
</feature>
<reference evidence="8" key="1">
    <citation type="submission" date="2022-07" db="EMBL/GenBank/DDBJ databases">
        <authorList>
            <person name="Macas J."/>
            <person name="Novak P."/>
            <person name="Neumann P."/>
        </authorList>
    </citation>
    <scope>NUCLEOTIDE SEQUENCE</scope>
</reference>
<keyword evidence="5 7" id="KW-0472">Membrane</keyword>
<keyword evidence="3 7" id="KW-0812">Transmembrane</keyword>
<dbReference type="OrthoDB" id="1285357at2759"/>
<dbReference type="InterPro" id="IPR036259">
    <property type="entry name" value="MFS_trans_sf"/>
</dbReference>
<dbReference type="EMBL" id="CAMAPE010000010">
    <property type="protein sequence ID" value="CAH9076555.1"/>
    <property type="molecule type" value="Genomic_DNA"/>
</dbReference>
<feature type="transmembrane region" description="Helical" evidence="7">
    <location>
        <begin position="29"/>
        <end position="53"/>
    </location>
</feature>
<dbReference type="GO" id="GO:0016020">
    <property type="term" value="C:membrane"/>
    <property type="evidence" value="ECO:0007669"/>
    <property type="project" value="UniProtKB-SubCell"/>
</dbReference>
<name>A0A9P1E3P6_CUSEU</name>
<sequence length="575" mass="63229">MEKMGEEQKQLLLPKTHVSPKGGFKTMPFIIGSSGLMGMVTTAIGANMIVYLMREFHMEMASASNYIYIFSALSNTAPIIGAFMADSLVGRFQMIGFGSFFFSLGTLLIWLPTVIMQAKPHPCSESSDSCTPATTPQLILLCTALIMIAVGYGGVTSSSLAFGADQLKHFQNNASKIESYFSWSYATSSFSAIVGSVGLVYLQENYGWRIGYGVLVALVLFAVLTFFSGSVWYLRLNPTKNLVNGLFKVMVASYRNRNIKLFSGDTELEYHSKGSTLSHPSGKLRFLNKACIIQDPERDLNGEGTAVNPWKLCTVDQVEELKSLIKIMPIWITRIVMSLNTCQGSFAVLQATSLDRHIGSKFQLPAGSVSSFALVFIVAWIILYDRILLPLASRIRGKTVHFSTKSRMGCGVFISFLSMAAMATMEGIRRAVAINEGYENNPDGVLHMSILWVLPQYALMGFAEGLNAISQNEFYISELPKSMSSIASSLYMLSMAIASLLSSFLMTTINNLTNRGGKESWISSNINKGHYDYLHWVLAGLSITNFLFFLAFSKAYGPLKDEKFEAQGTAEDGKA</sequence>
<evidence type="ECO:0000256" key="2">
    <source>
        <dbReference type="ARBA" id="ARBA00005982"/>
    </source>
</evidence>
<evidence type="ECO:0000313" key="9">
    <source>
        <dbReference type="Proteomes" id="UP001152484"/>
    </source>
</evidence>